<feature type="domain" description="PAS" evidence="16">
    <location>
        <begin position="237"/>
        <end position="307"/>
    </location>
</feature>
<name>A0ABS7U2B8_9BACT</name>
<feature type="compositionally biased region" description="Gly residues" evidence="13">
    <location>
        <begin position="594"/>
        <end position="603"/>
    </location>
</feature>
<comment type="caution">
    <text evidence="18">The sequence shown here is derived from an EMBL/GenBank/DDBJ whole genome shotgun (WGS) entry which is preliminary data.</text>
</comment>
<dbReference type="InterPro" id="IPR003661">
    <property type="entry name" value="HisK_dim/P_dom"/>
</dbReference>
<evidence type="ECO:0000256" key="8">
    <source>
        <dbReference type="ARBA" id="ARBA00022777"/>
    </source>
</evidence>
<keyword evidence="8" id="KW-0418">Kinase</keyword>
<feature type="domain" description="Histidine kinase" evidence="15">
    <location>
        <begin position="378"/>
        <end position="595"/>
    </location>
</feature>
<dbReference type="SMART" id="SM00388">
    <property type="entry name" value="HisKA"/>
    <property type="match status" value="1"/>
</dbReference>
<dbReference type="InterPro" id="IPR000700">
    <property type="entry name" value="PAS-assoc_C"/>
</dbReference>
<evidence type="ECO:0000256" key="3">
    <source>
        <dbReference type="ARBA" id="ARBA00012438"/>
    </source>
</evidence>
<dbReference type="InterPro" id="IPR001610">
    <property type="entry name" value="PAC"/>
</dbReference>
<dbReference type="InterPro" id="IPR000014">
    <property type="entry name" value="PAS"/>
</dbReference>
<keyword evidence="12 14" id="KW-0472">Membrane</keyword>
<keyword evidence="6 14" id="KW-0812">Transmembrane</keyword>
<sequence length="603" mass="66346">MTTETLGRVAVPLAATLTAIATAPLLNRVSEGAPFVVFHLAVIVSAWCGGLLGGLLSTLAAVVVAELFLFQPYYSLTVARIAEAALLGVFALTASLISWLVTRRKRAEERLRYALAASTDGLWDWNIAAGTVFFSDRWLESLGFTRDEVPGAMVEREKRVHPEDRPRMQRLLAEHLAGHTPTYECENRLMTRSGSYRWNLARGHVVSRSADGTPLRMVGTDVDISERKQFELALAASEARFRRMAEAAPVMIWLAAEGQGRTYFNERWLAFTGRTLEHSLGHGWLDDVHPEDRATVVQGFQEALAAGAAFRCEYRLRAADGAFRWVLDCAAPFETDGGTKASIGSCLDITDLKEIEAQRAALVREQAVSHAKDELLAQVSHDLRNPLMATMLWVDRLRDSARDGPRLQRGLEAIRRLTHSQLMLVNDLLDLSRLVFGKLSLNMTEVDLPRLVNTTLELVRGMAELKPVLLEVAIDRLAGPVRGDPERLQQVLWNLVTNAIKFTPSGGTVTVRLGRTERGVRIEVADTGRGIHPEFLPHVFDRFRQQDAEAQAHGGLGLGLSLVRELVELHHGTARAESGGESQGARFIVDIPRAGGGAGGEDE</sequence>
<evidence type="ECO:0000313" key="18">
    <source>
        <dbReference type="EMBL" id="MBZ5714674.1"/>
    </source>
</evidence>
<dbReference type="Pfam" id="PF08447">
    <property type="entry name" value="PAS_3"/>
    <property type="match status" value="2"/>
</dbReference>
<dbReference type="InterPro" id="IPR005467">
    <property type="entry name" value="His_kinase_dom"/>
</dbReference>
<reference evidence="18" key="1">
    <citation type="submission" date="2021-08" db="EMBL/GenBank/DDBJ databases">
        <authorList>
            <person name="Stevens D.C."/>
        </authorList>
    </citation>
    <scope>NUCLEOTIDE SEQUENCE</scope>
    <source>
        <strain evidence="18">DSM 53165</strain>
    </source>
</reference>
<dbReference type="InterPro" id="IPR052162">
    <property type="entry name" value="Sensor_kinase/Photoreceptor"/>
</dbReference>
<dbReference type="SMART" id="SM00387">
    <property type="entry name" value="HATPase_c"/>
    <property type="match status" value="1"/>
</dbReference>
<dbReference type="SUPFAM" id="SSF55874">
    <property type="entry name" value="ATPase domain of HSP90 chaperone/DNA topoisomerase II/histidine kinase"/>
    <property type="match status" value="1"/>
</dbReference>
<evidence type="ECO:0000256" key="9">
    <source>
        <dbReference type="ARBA" id="ARBA00022840"/>
    </source>
</evidence>
<keyword evidence="9" id="KW-0067">ATP-binding</keyword>
<dbReference type="Pfam" id="PF02518">
    <property type="entry name" value="HATPase_c"/>
    <property type="match status" value="1"/>
</dbReference>
<evidence type="ECO:0000259" key="17">
    <source>
        <dbReference type="PROSITE" id="PS50113"/>
    </source>
</evidence>
<dbReference type="PRINTS" id="PR00344">
    <property type="entry name" value="BCTRLSENSOR"/>
</dbReference>
<feature type="domain" description="PAC" evidence="17">
    <location>
        <begin position="310"/>
        <end position="361"/>
    </location>
</feature>
<evidence type="ECO:0000256" key="14">
    <source>
        <dbReference type="SAM" id="Phobius"/>
    </source>
</evidence>
<evidence type="ECO:0000256" key="5">
    <source>
        <dbReference type="ARBA" id="ARBA00022679"/>
    </source>
</evidence>
<evidence type="ECO:0000256" key="12">
    <source>
        <dbReference type="ARBA" id="ARBA00023136"/>
    </source>
</evidence>
<dbReference type="Gene3D" id="1.20.120.620">
    <property type="entry name" value="Backbone structure of the membrane domain of e. Coli histidine kinase receptor kdpd"/>
    <property type="match status" value="1"/>
</dbReference>
<keyword evidence="7" id="KW-0547">Nucleotide-binding</keyword>
<feature type="domain" description="PAC" evidence="17">
    <location>
        <begin position="183"/>
        <end position="236"/>
    </location>
</feature>
<evidence type="ECO:0000256" key="11">
    <source>
        <dbReference type="ARBA" id="ARBA00023012"/>
    </source>
</evidence>
<comment type="subcellular location">
    <subcellularLocation>
        <location evidence="2">Membrane</location>
        <topology evidence="2">Multi-pass membrane protein</topology>
    </subcellularLocation>
</comment>
<dbReference type="PANTHER" id="PTHR43304:SF1">
    <property type="entry name" value="PAC DOMAIN-CONTAINING PROTEIN"/>
    <property type="match status" value="1"/>
</dbReference>
<keyword evidence="5" id="KW-0808">Transferase</keyword>
<dbReference type="PANTHER" id="PTHR43304">
    <property type="entry name" value="PHYTOCHROME-LIKE PROTEIN CPH1"/>
    <property type="match status" value="1"/>
</dbReference>
<evidence type="ECO:0000256" key="7">
    <source>
        <dbReference type="ARBA" id="ARBA00022741"/>
    </source>
</evidence>
<comment type="catalytic activity">
    <reaction evidence="1">
        <text>ATP + protein L-histidine = ADP + protein N-phospho-L-histidine.</text>
        <dbReference type="EC" id="2.7.13.3"/>
    </reaction>
</comment>
<evidence type="ECO:0000256" key="10">
    <source>
        <dbReference type="ARBA" id="ARBA00022989"/>
    </source>
</evidence>
<dbReference type="InterPro" id="IPR038318">
    <property type="entry name" value="KdpD_sf"/>
</dbReference>
<dbReference type="SMART" id="SM00091">
    <property type="entry name" value="PAS"/>
    <property type="match status" value="2"/>
</dbReference>
<dbReference type="Pfam" id="PF13493">
    <property type="entry name" value="DUF4118"/>
    <property type="match status" value="1"/>
</dbReference>
<feature type="domain" description="PAS" evidence="16">
    <location>
        <begin position="107"/>
        <end position="179"/>
    </location>
</feature>
<organism evidence="18 19">
    <name type="scientific">Nannocystis pusilla</name>
    <dbReference type="NCBI Taxonomy" id="889268"/>
    <lineage>
        <taxon>Bacteria</taxon>
        <taxon>Pseudomonadati</taxon>
        <taxon>Myxococcota</taxon>
        <taxon>Polyangia</taxon>
        <taxon>Nannocystales</taxon>
        <taxon>Nannocystaceae</taxon>
        <taxon>Nannocystis</taxon>
    </lineage>
</organism>
<feature type="transmembrane region" description="Helical" evidence="14">
    <location>
        <begin position="6"/>
        <end position="26"/>
    </location>
</feature>
<dbReference type="NCBIfam" id="TIGR00229">
    <property type="entry name" value="sensory_box"/>
    <property type="match status" value="2"/>
</dbReference>
<evidence type="ECO:0000256" key="6">
    <source>
        <dbReference type="ARBA" id="ARBA00022692"/>
    </source>
</evidence>
<feature type="region of interest" description="Disordered" evidence="13">
    <location>
        <begin position="573"/>
        <end position="603"/>
    </location>
</feature>
<keyword evidence="11" id="KW-0902">Two-component regulatory system</keyword>
<evidence type="ECO:0000313" key="19">
    <source>
        <dbReference type="Proteomes" id="UP001139031"/>
    </source>
</evidence>
<dbReference type="PROSITE" id="PS50109">
    <property type="entry name" value="HIS_KIN"/>
    <property type="match status" value="1"/>
</dbReference>
<dbReference type="InterPro" id="IPR025201">
    <property type="entry name" value="KdpD_TM"/>
</dbReference>
<dbReference type="CDD" id="cd00082">
    <property type="entry name" value="HisKA"/>
    <property type="match status" value="1"/>
</dbReference>
<evidence type="ECO:0000259" key="16">
    <source>
        <dbReference type="PROSITE" id="PS50112"/>
    </source>
</evidence>
<gene>
    <name evidence="18" type="ORF">K7C98_36040</name>
</gene>
<dbReference type="EMBL" id="JAIRAU010000049">
    <property type="protein sequence ID" value="MBZ5714674.1"/>
    <property type="molecule type" value="Genomic_DNA"/>
</dbReference>
<feature type="transmembrane region" description="Helical" evidence="14">
    <location>
        <begin position="84"/>
        <end position="102"/>
    </location>
</feature>
<dbReference type="PROSITE" id="PS50112">
    <property type="entry name" value="PAS"/>
    <property type="match status" value="2"/>
</dbReference>
<dbReference type="RefSeq" id="WP_224196408.1">
    <property type="nucleotide sequence ID" value="NZ_JAIRAU010000049.1"/>
</dbReference>
<evidence type="ECO:0000256" key="1">
    <source>
        <dbReference type="ARBA" id="ARBA00000085"/>
    </source>
</evidence>
<evidence type="ECO:0000256" key="4">
    <source>
        <dbReference type="ARBA" id="ARBA00022553"/>
    </source>
</evidence>
<dbReference type="CDD" id="cd00130">
    <property type="entry name" value="PAS"/>
    <property type="match status" value="2"/>
</dbReference>
<dbReference type="SMART" id="SM00086">
    <property type="entry name" value="PAC"/>
    <property type="match status" value="2"/>
</dbReference>
<dbReference type="Pfam" id="PF00512">
    <property type="entry name" value="HisKA"/>
    <property type="match status" value="1"/>
</dbReference>
<accession>A0ABS7U2B8</accession>
<evidence type="ECO:0000256" key="2">
    <source>
        <dbReference type="ARBA" id="ARBA00004141"/>
    </source>
</evidence>
<dbReference type="InterPro" id="IPR013655">
    <property type="entry name" value="PAS_fold_3"/>
</dbReference>
<evidence type="ECO:0000259" key="15">
    <source>
        <dbReference type="PROSITE" id="PS50109"/>
    </source>
</evidence>
<feature type="transmembrane region" description="Helical" evidence="14">
    <location>
        <begin position="38"/>
        <end position="64"/>
    </location>
</feature>
<evidence type="ECO:0000256" key="13">
    <source>
        <dbReference type="SAM" id="MobiDB-lite"/>
    </source>
</evidence>
<proteinExistence type="predicted"/>
<dbReference type="InterPro" id="IPR004358">
    <property type="entry name" value="Sig_transdc_His_kin-like_C"/>
</dbReference>
<dbReference type="InterPro" id="IPR036890">
    <property type="entry name" value="HATPase_C_sf"/>
</dbReference>
<protein>
    <recommendedName>
        <fullName evidence="3">histidine kinase</fullName>
        <ecNumber evidence="3">2.7.13.3</ecNumber>
    </recommendedName>
</protein>
<dbReference type="SUPFAM" id="SSF55785">
    <property type="entry name" value="PYP-like sensor domain (PAS domain)"/>
    <property type="match status" value="2"/>
</dbReference>
<dbReference type="InterPro" id="IPR036097">
    <property type="entry name" value="HisK_dim/P_sf"/>
</dbReference>
<dbReference type="PROSITE" id="PS50113">
    <property type="entry name" value="PAC"/>
    <property type="match status" value="2"/>
</dbReference>
<dbReference type="SUPFAM" id="SSF47384">
    <property type="entry name" value="Homodimeric domain of signal transducing histidine kinase"/>
    <property type="match status" value="1"/>
</dbReference>
<keyword evidence="19" id="KW-1185">Reference proteome</keyword>
<dbReference type="Proteomes" id="UP001139031">
    <property type="component" value="Unassembled WGS sequence"/>
</dbReference>
<dbReference type="EC" id="2.7.13.3" evidence="3"/>
<dbReference type="Gene3D" id="3.30.450.20">
    <property type="entry name" value="PAS domain"/>
    <property type="match status" value="2"/>
</dbReference>
<keyword evidence="10 14" id="KW-1133">Transmembrane helix</keyword>
<dbReference type="Gene3D" id="3.30.565.10">
    <property type="entry name" value="Histidine kinase-like ATPase, C-terminal domain"/>
    <property type="match status" value="1"/>
</dbReference>
<dbReference type="InterPro" id="IPR003594">
    <property type="entry name" value="HATPase_dom"/>
</dbReference>
<dbReference type="InterPro" id="IPR035965">
    <property type="entry name" value="PAS-like_dom_sf"/>
</dbReference>
<keyword evidence="4" id="KW-0597">Phosphoprotein</keyword>
<dbReference type="Gene3D" id="1.10.287.130">
    <property type="match status" value="1"/>
</dbReference>